<dbReference type="AlphaFoldDB" id="A0A081RAJ5"/>
<sequence length="114" mass="12782">MGLRHHSDQITVNNSLQFGYISRPGDVVTKDDFLDQPPAGAALTAYDEAHLKLYARLLDADAASADWREVVEVLFGLDAKADPERALRIYTNHLDRAKWMTTSGFCQLLQGRLH</sequence>
<comment type="caution">
    <text evidence="1">The sequence shown here is derived from an EMBL/GenBank/DDBJ whole genome shotgun (WGS) entry which is preliminary data.</text>
</comment>
<proteinExistence type="predicted"/>
<dbReference type="PATRIC" id="fig|46429.4.peg.3547"/>
<evidence type="ECO:0000313" key="2">
    <source>
        <dbReference type="Proteomes" id="UP000028411"/>
    </source>
</evidence>
<dbReference type="EMBL" id="JFHR01000049">
    <property type="protein sequence ID" value="KEQ52218.1"/>
    <property type="molecule type" value="Genomic_DNA"/>
</dbReference>
<protein>
    <recommendedName>
        <fullName evidence="3">DUF2285 domain-containing protein</fullName>
    </recommendedName>
</protein>
<organism evidence="1 2">
    <name type="scientific">Sphingobium chlorophenolicum</name>
    <dbReference type="NCBI Taxonomy" id="46429"/>
    <lineage>
        <taxon>Bacteria</taxon>
        <taxon>Pseudomonadati</taxon>
        <taxon>Pseudomonadota</taxon>
        <taxon>Alphaproteobacteria</taxon>
        <taxon>Sphingomonadales</taxon>
        <taxon>Sphingomonadaceae</taxon>
        <taxon>Sphingobium</taxon>
    </lineage>
</organism>
<name>A0A081RAJ5_SPHCR</name>
<accession>A0A081RAJ5</accession>
<dbReference type="Proteomes" id="UP000028411">
    <property type="component" value="Unassembled WGS sequence"/>
</dbReference>
<gene>
    <name evidence="1" type="ORF">BV95_03556</name>
</gene>
<evidence type="ECO:0000313" key="1">
    <source>
        <dbReference type="EMBL" id="KEQ52218.1"/>
    </source>
</evidence>
<dbReference type="eggNOG" id="ENOG5032Z6E">
    <property type="taxonomic scope" value="Bacteria"/>
</dbReference>
<reference evidence="1 2" key="1">
    <citation type="submission" date="2014-02" db="EMBL/GenBank/DDBJ databases">
        <title>Whole genome sequence of Sphingobium chlorophenolicum NBRC 16172.</title>
        <authorList>
            <person name="Gan H.M."/>
            <person name="Gan H.Y."/>
            <person name="Chew T.H."/>
            <person name="Savka M.A."/>
        </authorList>
    </citation>
    <scope>NUCLEOTIDE SEQUENCE [LARGE SCALE GENOMIC DNA]</scope>
    <source>
        <strain evidence="1 2">NBRC 16172</strain>
    </source>
</reference>
<evidence type="ECO:0008006" key="3">
    <source>
        <dbReference type="Google" id="ProtNLM"/>
    </source>
</evidence>